<dbReference type="EMBL" id="BK015858">
    <property type="protein sequence ID" value="DAD69959.1"/>
    <property type="molecule type" value="Genomic_DNA"/>
</dbReference>
<reference evidence="1" key="1">
    <citation type="journal article" date="2021" name="Proc. Natl. Acad. Sci. U.S.A.">
        <title>A Catalog of Tens of Thousands of Viruses from Human Metagenomes Reveals Hidden Associations with Chronic Diseases.</title>
        <authorList>
            <person name="Tisza M.J."/>
            <person name="Buck C.B."/>
        </authorList>
    </citation>
    <scope>NUCLEOTIDE SEQUENCE</scope>
    <source>
        <strain evidence="1">CtFWA4</strain>
    </source>
</reference>
<sequence>MKIQIEAELSNYIESLHYDRNSIQELLLMAAKQGLKDTDAYNAWMKDYLGKSKEYEIAKATLEREFIIPAVGNAAVDWVLDFSTATVTVTPREQTDD</sequence>
<organism evidence="1">
    <name type="scientific">Caudovirales sp. ctFWA4</name>
    <dbReference type="NCBI Taxonomy" id="2827628"/>
    <lineage>
        <taxon>Viruses</taxon>
        <taxon>Duplodnaviria</taxon>
        <taxon>Heunggongvirae</taxon>
        <taxon>Uroviricota</taxon>
        <taxon>Caudoviricetes</taxon>
    </lineage>
</organism>
<proteinExistence type="predicted"/>
<evidence type="ECO:0000313" key="1">
    <source>
        <dbReference type="EMBL" id="DAD69959.1"/>
    </source>
</evidence>
<accession>A0A8S5LJD2</accession>
<protein>
    <submittedName>
        <fullName evidence="1">Uncharacterized protein</fullName>
    </submittedName>
</protein>
<name>A0A8S5LJD2_9CAUD</name>